<keyword evidence="2" id="KW-1185">Reference proteome</keyword>
<dbReference type="SUPFAM" id="SSF50998">
    <property type="entry name" value="Quinoprotein alcohol dehydrogenase-like"/>
    <property type="match status" value="1"/>
</dbReference>
<reference evidence="1 2" key="1">
    <citation type="journal article" date="2007" name="Int. J. Syst. Evol. Microbiol.">
        <title>Description of Pelomonas aquatica sp. nov. and Pelomonas puraquae sp. nov., isolated from industrial and haemodialysis water.</title>
        <authorList>
            <person name="Gomila M."/>
            <person name="Bowien B."/>
            <person name="Falsen E."/>
            <person name="Moore E.R."/>
            <person name="Lalucat J."/>
        </authorList>
    </citation>
    <scope>NUCLEOTIDE SEQUENCE [LARGE SCALE GENOMIC DNA]</scope>
    <source>
        <strain evidence="1 2">CCUG 52769</strain>
    </source>
</reference>
<dbReference type="InterPro" id="IPR011047">
    <property type="entry name" value="Quinoprotein_ADH-like_sf"/>
</dbReference>
<name>A0A254NBX3_9BURK</name>
<protein>
    <submittedName>
        <fullName evidence="1">Uncharacterized protein</fullName>
    </submittedName>
</protein>
<sequence>MLLKTPLGTVHVIDEPGHSIGSADNARSYALEVDLAVGSRASSIHGVLLDDAPVAVFSNGGGASAVHEHSAVYRNGFLYLAVGDNVVCLSLRPPKVIWSTKVDSATCFGIYFHEPRDAFVSHGELEIARLSEDGAVLWSESGADIFSEGFALLPDCVEAVDFEKRIYRFRYEDGLELTG</sequence>
<dbReference type="RefSeq" id="WP_088481677.1">
    <property type="nucleotide sequence ID" value="NZ_NISI01000001.1"/>
</dbReference>
<organism evidence="1 2">
    <name type="scientific">Roseateles puraquae</name>
    <dbReference type="NCBI Taxonomy" id="431059"/>
    <lineage>
        <taxon>Bacteria</taxon>
        <taxon>Pseudomonadati</taxon>
        <taxon>Pseudomonadota</taxon>
        <taxon>Betaproteobacteria</taxon>
        <taxon>Burkholderiales</taxon>
        <taxon>Sphaerotilaceae</taxon>
        <taxon>Roseateles</taxon>
    </lineage>
</organism>
<gene>
    <name evidence="1" type="ORF">CDO81_03125</name>
</gene>
<dbReference type="OrthoDB" id="334526at2"/>
<proteinExistence type="predicted"/>
<evidence type="ECO:0000313" key="2">
    <source>
        <dbReference type="Proteomes" id="UP000197446"/>
    </source>
</evidence>
<dbReference type="Proteomes" id="UP000197446">
    <property type="component" value="Unassembled WGS sequence"/>
</dbReference>
<evidence type="ECO:0000313" key="1">
    <source>
        <dbReference type="EMBL" id="OWR05469.1"/>
    </source>
</evidence>
<dbReference type="AlphaFoldDB" id="A0A254NBX3"/>
<dbReference type="EMBL" id="NISI01000001">
    <property type="protein sequence ID" value="OWR05469.1"/>
    <property type="molecule type" value="Genomic_DNA"/>
</dbReference>
<accession>A0A254NBX3</accession>
<comment type="caution">
    <text evidence="1">The sequence shown here is derived from an EMBL/GenBank/DDBJ whole genome shotgun (WGS) entry which is preliminary data.</text>
</comment>